<evidence type="ECO:0000256" key="2">
    <source>
        <dbReference type="ARBA" id="ARBA00012438"/>
    </source>
</evidence>
<gene>
    <name evidence="7" type="primary">rcsC_196</name>
    <name evidence="7" type="ORF">SDC9_107295</name>
</gene>
<evidence type="ECO:0000256" key="4">
    <source>
        <dbReference type="ARBA" id="ARBA00022777"/>
    </source>
</evidence>
<dbReference type="Gene3D" id="3.30.565.10">
    <property type="entry name" value="Histidine kinase-like ATPase, C-terminal domain"/>
    <property type="match status" value="1"/>
</dbReference>
<name>A0A645BFF4_9ZZZZ</name>
<organism evidence="7">
    <name type="scientific">bioreactor metagenome</name>
    <dbReference type="NCBI Taxonomy" id="1076179"/>
    <lineage>
        <taxon>unclassified sequences</taxon>
        <taxon>metagenomes</taxon>
        <taxon>ecological metagenomes</taxon>
    </lineage>
</organism>
<dbReference type="PROSITE" id="PS50109">
    <property type="entry name" value="HIS_KIN"/>
    <property type="match status" value="1"/>
</dbReference>
<evidence type="ECO:0000313" key="7">
    <source>
        <dbReference type="EMBL" id="MPM60444.1"/>
    </source>
</evidence>
<dbReference type="SUPFAM" id="SSF55874">
    <property type="entry name" value="ATPase domain of HSP90 chaperone/DNA topoisomerase II/histidine kinase"/>
    <property type="match status" value="1"/>
</dbReference>
<dbReference type="Gene3D" id="1.10.287.130">
    <property type="match status" value="1"/>
</dbReference>
<dbReference type="SUPFAM" id="SSF47384">
    <property type="entry name" value="Homodimeric domain of signal transducing histidine kinase"/>
    <property type="match status" value="1"/>
</dbReference>
<reference evidence="7" key="1">
    <citation type="submission" date="2019-08" db="EMBL/GenBank/DDBJ databases">
        <authorList>
            <person name="Kucharzyk K."/>
            <person name="Murdoch R.W."/>
            <person name="Higgins S."/>
            <person name="Loffler F."/>
        </authorList>
    </citation>
    <scope>NUCLEOTIDE SEQUENCE</scope>
</reference>
<dbReference type="SMART" id="SM00387">
    <property type="entry name" value="HATPase_c"/>
    <property type="match status" value="1"/>
</dbReference>
<evidence type="ECO:0000256" key="5">
    <source>
        <dbReference type="ARBA" id="ARBA00023012"/>
    </source>
</evidence>
<dbReference type="InterPro" id="IPR050736">
    <property type="entry name" value="Sensor_HK_Regulatory"/>
</dbReference>
<evidence type="ECO:0000259" key="6">
    <source>
        <dbReference type="PROSITE" id="PS50109"/>
    </source>
</evidence>
<dbReference type="CDD" id="cd00082">
    <property type="entry name" value="HisKA"/>
    <property type="match status" value="1"/>
</dbReference>
<dbReference type="PANTHER" id="PTHR43711:SF26">
    <property type="entry name" value="SENSOR HISTIDINE KINASE RCSC"/>
    <property type="match status" value="1"/>
</dbReference>
<comment type="catalytic activity">
    <reaction evidence="1">
        <text>ATP + protein L-histidine = ADP + protein N-phospho-L-histidine.</text>
        <dbReference type="EC" id="2.7.13.3"/>
    </reaction>
</comment>
<evidence type="ECO:0000256" key="1">
    <source>
        <dbReference type="ARBA" id="ARBA00000085"/>
    </source>
</evidence>
<dbReference type="EMBL" id="VSSQ01017806">
    <property type="protein sequence ID" value="MPM60444.1"/>
    <property type="molecule type" value="Genomic_DNA"/>
</dbReference>
<comment type="caution">
    <text evidence="7">The sequence shown here is derived from an EMBL/GenBank/DDBJ whole genome shotgun (WGS) entry which is preliminary data.</text>
</comment>
<dbReference type="GO" id="GO:0000155">
    <property type="term" value="F:phosphorelay sensor kinase activity"/>
    <property type="evidence" value="ECO:0007669"/>
    <property type="project" value="InterPro"/>
</dbReference>
<dbReference type="SMART" id="SM00388">
    <property type="entry name" value="HisKA"/>
    <property type="match status" value="1"/>
</dbReference>
<accession>A0A645BFF4</accession>
<proteinExistence type="predicted"/>
<keyword evidence="4 7" id="KW-0418">Kinase</keyword>
<evidence type="ECO:0000256" key="3">
    <source>
        <dbReference type="ARBA" id="ARBA00022679"/>
    </source>
</evidence>
<dbReference type="InterPro" id="IPR003594">
    <property type="entry name" value="HATPase_dom"/>
</dbReference>
<dbReference type="InterPro" id="IPR036890">
    <property type="entry name" value="HATPase_C_sf"/>
</dbReference>
<dbReference type="EC" id="2.7.13.3" evidence="2"/>
<protein>
    <recommendedName>
        <fullName evidence="2">histidine kinase</fullName>
        <ecNumber evidence="2">2.7.13.3</ecNumber>
    </recommendedName>
</protein>
<dbReference type="InterPro" id="IPR003661">
    <property type="entry name" value="HisK_dim/P_dom"/>
</dbReference>
<dbReference type="InterPro" id="IPR036097">
    <property type="entry name" value="HisK_dim/P_sf"/>
</dbReference>
<sequence>MLLKQASDNLLTGILIARQDGTVYYHNAVVRKLANGEVKPESKLWNLVPELDRNAFRTVAETAKARGTYSLRWDTGGRNYEVSCYFLAVSDGFFCFYVNDRTENIEQENKLLRALTAEQQANQKRLELLNNINYELRKPLTGILGFADLLQDDSLPPDERREYLNFITQSGNHLLKLWTGVLELTTLECGMLDVEASEVNLNSVMTNVQNIARPLLNENIELRCRKTLRDVDAAIISDESIIDRIFERLLENAVQRVQSGWIEIGYSVAEERVNFYVSDNGSTLTTEQKARVFEPFGSGFWTQGDTVELGLAIAKLMIALLHGLINVQNNPGGEGACFGFSIPLTAKVPENQEK</sequence>
<feature type="domain" description="Histidine kinase" evidence="6">
    <location>
        <begin position="131"/>
        <end position="346"/>
    </location>
</feature>
<dbReference type="Pfam" id="PF02518">
    <property type="entry name" value="HATPase_c"/>
    <property type="match status" value="1"/>
</dbReference>
<dbReference type="InterPro" id="IPR005467">
    <property type="entry name" value="His_kinase_dom"/>
</dbReference>
<dbReference type="PANTHER" id="PTHR43711">
    <property type="entry name" value="TWO-COMPONENT HISTIDINE KINASE"/>
    <property type="match status" value="1"/>
</dbReference>
<dbReference type="Pfam" id="PF00512">
    <property type="entry name" value="HisKA"/>
    <property type="match status" value="1"/>
</dbReference>
<keyword evidence="5" id="KW-0902">Two-component regulatory system</keyword>
<dbReference type="AlphaFoldDB" id="A0A645BFF4"/>
<keyword evidence="3 7" id="KW-0808">Transferase</keyword>